<evidence type="ECO:0000313" key="2">
    <source>
        <dbReference type="EMBL" id="TKW49330.1"/>
    </source>
</evidence>
<feature type="region of interest" description="Disordered" evidence="1">
    <location>
        <begin position="1"/>
        <end position="22"/>
    </location>
</feature>
<reference evidence="2 3" key="1">
    <citation type="journal article" date="2019" name="PLoS ONE">
        <title>Comparative genome analysis indicates high evolutionary potential of pathogenicity genes in Colletotrichum tanaceti.</title>
        <authorList>
            <person name="Lelwala R.V."/>
            <person name="Korhonen P.K."/>
            <person name="Young N.D."/>
            <person name="Scott J.B."/>
            <person name="Ades P.A."/>
            <person name="Gasser R.B."/>
            <person name="Taylor P.W.J."/>
        </authorList>
    </citation>
    <scope>NUCLEOTIDE SEQUENCE [LARGE SCALE GENOMIC DNA]</scope>
    <source>
        <strain evidence="2">BRIP57314</strain>
    </source>
</reference>
<keyword evidence="3" id="KW-1185">Reference proteome</keyword>
<evidence type="ECO:0000256" key="1">
    <source>
        <dbReference type="SAM" id="MobiDB-lite"/>
    </source>
</evidence>
<gene>
    <name evidence="2" type="ORF">CTA1_13287</name>
</gene>
<dbReference type="EMBL" id="PJEX01000565">
    <property type="protein sequence ID" value="TKW49330.1"/>
    <property type="molecule type" value="Genomic_DNA"/>
</dbReference>
<accession>A0A4U6X1W2</accession>
<proteinExistence type="predicted"/>
<name>A0A4U6X1W2_9PEZI</name>
<dbReference type="AlphaFoldDB" id="A0A4U6X1W2"/>
<dbReference type="Proteomes" id="UP000310108">
    <property type="component" value="Unassembled WGS sequence"/>
</dbReference>
<protein>
    <submittedName>
        <fullName evidence="2">Uncharacterized protein</fullName>
    </submittedName>
</protein>
<feature type="compositionally biased region" description="Low complexity" evidence="1">
    <location>
        <begin position="1"/>
        <end position="18"/>
    </location>
</feature>
<evidence type="ECO:0000313" key="3">
    <source>
        <dbReference type="Proteomes" id="UP000310108"/>
    </source>
</evidence>
<organism evidence="2 3">
    <name type="scientific">Colletotrichum tanaceti</name>
    <dbReference type="NCBI Taxonomy" id="1306861"/>
    <lineage>
        <taxon>Eukaryota</taxon>
        <taxon>Fungi</taxon>
        <taxon>Dikarya</taxon>
        <taxon>Ascomycota</taxon>
        <taxon>Pezizomycotina</taxon>
        <taxon>Sordariomycetes</taxon>
        <taxon>Hypocreomycetidae</taxon>
        <taxon>Glomerellales</taxon>
        <taxon>Glomerellaceae</taxon>
        <taxon>Colletotrichum</taxon>
        <taxon>Colletotrichum destructivum species complex</taxon>
    </lineage>
</organism>
<sequence length="42" mass="4377">MPSSRGRCASSSSVVGRCTTPLSPPAQLASAYPLRVDVDERA</sequence>
<comment type="caution">
    <text evidence="2">The sequence shown here is derived from an EMBL/GenBank/DDBJ whole genome shotgun (WGS) entry which is preliminary data.</text>
</comment>